<dbReference type="Pfam" id="PF02811">
    <property type="entry name" value="PHP"/>
    <property type="match status" value="1"/>
</dbReference>
<dbReference type="Gene3D" id="2.40.50.140">
    <property type="entry name" value="Nucleic acid-binding proteins"/>
    <property type="match status" value="1"/>
</dbReference>
<dbReference type="Proteomes" id="UP000283700">
    <property type="component" value="Unassembled WGS sequence"/>
</dbReference>
<evidence type="ECO:0000256" key="6">
    <source>
        <dbReference type="ARBA" id="ARBA00022932"/>
    </source>
</evidence>
<reference evidence="11 12" key="1">
    <citation type="submission" date="2018-08" db="EMBL/GenBank/DDBJ databases">
        <title>A genome reference for cultivated species of the human gut microbiota.</title>
        <authorList>
            <person name="Zou Y."/>
            <person name="Xue W."/>
            <person name="Luo G."/>
        </authorList>
    </citation>
    <scope>NUCLEOTIDE SEQUENCE [LARGE SCALE GENOMIC DNA]</scope>
    <source>
        <strain evidence="11 12">AF31-17AC</strain>
    </source>
</reference>
<dbReference type="PANTHER" id="PTHR32294">
    <property type="entry name" value="DNA POLYMERASE III SUBUNIT ALPHA"/>
    <property type="match status" value="1"/>
</dbReference>
<dbReference type="Gene3D" id="1.10.150.870">
    <property type="match status" value="1"/>
</dbReference>
<feature type="coiled-coil region" evidence="9">
    <location>
        <begin position="1039"/>
        <end position="1084"/>
    </location>
</feature>
<sequence>MKAYGFIHTHSEYSLKDAPLKLADIVKEAKKMGATAIALTDHGTAAGWIEFYDLCKNEGIKPILGVEAYIRSETNSRTHLILLAKNYTGYKEISQAISDSNENIERIADMDIPIMTKEILQKYLHGDNVIVTSACVSGVLSEILLSRKKIQEQVDSIKKKMDDYYSPYDTGYLKNKELVSSLDTEIAELTAKKEKLEIIAKRNFREQKKSLSIYKKEDLSLYEERKKQLEKEEQETKEAKKSVSEIKKQIQNKKRSRTLINGRCKDAEKKQQKYIEAEAEICELTKKLTTEEGAIQKVKKEISWYTSFLGESFYIELQNHGLAEEAYVMPILASIAKEMKIPLVASNDVHILRKEDADIRQFIRSLRFKKYEEIGIADKELYMKDDKELSNALLKILPKDAVLKAMKGIKNICDSCNLVIPDTKHYPRYRDGNGNIVADSAALLRKKTLEGIPQRYPDGMDDERTKQMEYELNIIINMGYADYLLIVADYVNYAKEYSKKIGKGIGYGVGPGRGSGAGCIVNYLLGITDVEPVTYGLLFQRFLNPERVSMPDIDVDFSEEVREATIDYCRRKYGIISVAGIRTVGTQQGKMVVRNAARFLGWKYPDEKEKYQQLGSAIASAITSSVNKEIDEIRKEFSDSLSENILSIATRAEGIANSFGVHAAGVIIGDGQPLKEIIPLLYNTKKAQWVIQCDMNKGERMGCLKMDFLGLKNLDIMTNSIRLIYKRKGISIDLSNLPFEDVVFKEIFAKGNTGCVFQFESGGMKQMLVKFGPESFEDIILLVASYRPGPMQYIPDMIEIKHKRKKAEYIIPQLEDILGKTYGQCIYQEQLMDIFHKCAGFSLGKADLIRRFMSKKKEELFLKEKEPFLEGIIKKGASRKDAEKYWNELVEFAKYAFNKSHAAAYAVISYQTAYLKYHYPIEYMCGVLICAKIEKLPVYLYECKKCNVQVEAPDINLSEEDFFIKNNKIYFGLSKIKGVGEAGKIIIEERKNGKFVSFADFLLRVNIDIGKIRALIQTGCFDKLENDKRSYLLSSSEYMNKLARSITKKNDELNLLEKEQKKKIENLKITIDSLQSEYNKIAEHGNDIVLKDKLDFLREEKELLGTYISGHPLDKYKKLFYKKNITFINDVEKGKYSCIGCIQNVRYTKRKSDGAKMAFFTLEDLSGSIEVNCFAKEFAQFKDLIMEDNVVEIYGYIHEEQDYFDEEKRSFKLTAKKIKKCYETDGYILLSTACQRSYKIYTFPFIENYLCEDGKSVVLHNEQTGRVGLSNLRLNKEIISIFDSLTPEEKPKDTWVQSVNI</sequence>
<dbReference type="Pfam" id="PF17657">
    <property type="entry name" value="DNA_pol3_finger"/>
    <property type="match status" value="1"/>
</dbReference>
<dbReference type="Pfam" id="PF14579">
    <property type="entry name" value="HHH_6"/>
    <property type="match status" value="1"/>
</dbReference>
<dbReference type="InterPro" id="IPR004013">
    <property type="entry name" value="PHP_dom"/>
</dbReference>
<keyword evidence="9" id="KW-0175">Coiled coil</keyword>
<dbReference type="CDD" id="cd04485">
    <property type="entry name" value="DnaE_OBF"/>
    <property type="match status" value="1"/>
</dbReference>
<dbReference type="GO" id="GO:0008408">
    <property type="term" value="F:3'-5' exonuclease activity"/>
    <property type="evidence" value="ECO:0007669"/>
    <property type="project" value="InterPro"/>
</dbReference>
<proteinExistence type="predicted"/>
<evidence type="ECO:0000256" key="3">
    <source>
        <dbReference type="ARBA" id="ARBA00022679"/>
    </source>
</evidence>
<dbReference type="PANTHER" id="PTHR32294:SF0">
    <property type="entry name" value="DNA POLYMERASE III SUBUNIT ALPHA"/>
    <property type="match status" value="1"/>
</dbReference>
<evidence type="ECO:0000256" key="4">
    <source>
        <dbReference type="ARBA" id="ARBA00022695"/>
    </source>
</evidence>
<evidence type="ECO:0000256" key="8">
    <source>
        <dbReference type="ARBA" id="ARBA00049244"/>
    </source>
</evidence>
<dbReference type="InterPro" id="IPR004805">
    <property type="entry name" value="DnaE2/DnaE/PolC"/>
</dbReference>
<keyword evidence="3 11" id="KW-0808">Transferase</keyword>
<dbReference type="InterPro" id="IPR029460">
    <property type="entry name" value="DNAPol_HHH"/>
</dbReference>
<keyword evidence="6" id="KW-0239">DNA-directed DNA polymerase</keyword>
<dbReference type="Pfam" id="PF07733">
    <property type="entry name" value="DNA_pol3_alpha"/>
    <property type="match status" value="1"/>
</dbReference>
<accession>A0A415UGM0</accession>
<dbReference type="GO" id="GO:0003887">
    <property type="term" value="F:DNA-directed DNA polymerase activity"/>
    <property type="evidence" value="ECO:0007669"/>
    <property type="project" value="UniProtKB-KW"/>
</dbReference>
<dbReference type="GO" id="GO:0003676">
    <property type="term" value="F:nucleic acid binding"/>
    <property type="evidence" value="ECO:0007669"/>
    <property type="project" value="InterPro"/>
</dbReference>
<evidence type="ECO:0000256" key="7">
    <source>
        <dbReference type="ARBA" id="ARBA00025611"/>
    </source>
</evidence>
<feature type="coiled-coil region" evidence="9">
    <location>
        <begin position="179"/>
        <end position="249"/>
    </location>
</feature>
<dbReference type="SUPFAM" id="SSF89550">
    <property type="entry name" value="PHP domain-like"/>
    <property type="match status" value="2"/>
</dbReference>
<dbReference type="GO" id="GO:0005737">
    <property type="term" value="C:cytoplasm"/>
    <property type="evidence" value="ECO:0007669"/>
    <property type="project" value="UniProtKB-SubCell"/>
</dbReference>
<evidence type="ECO:0000256" key="1">
    <source>
        <dbReference type="ARBA" id="ARBA00004496"/>
    </source>
</evidence>
<dbReference type="InterPro" id="IPR012340">
    <property type="entry name" value="NA-bd_OB-fold"/>
</dbReference>
<organism evidence="11 12">
    <name type="scientific">Anaerobutyricum hallii</name>
    <dbReference type="NCBI Taxonomy" id="39488"/>
    <lineage>
        <taxon>Bacteria</taxon>
        <taxon>Bacillati</taxon>
        <taxon>Bacillota</taxon>
        <taxon>Clostridia</taxon>
        <taxon>Lachnospirales</taxon>
        <taxon>Lachnospiraceae</taxon>
        <taxon>Anaerobutyricum</taxon>
    </lineage>
</organism>
<comment type="function">
    <text evidence="7">DNA polymerase III is a complex, multichain enzyme responsible for most of the replicative synthesis in bacteria. This DNA polymerase also exhibits 3' to 5' exonuclease activity. The alpha chain is the DNA polymerase.</text>
</comment>
<name>A0A415UGM0_9FIRM</name>
<evidence type="ECO:0000256" key="2">
    <source>
        <dbReference type="ARBA" id="ARBA00012417"/>
    </source>
</evidence>
<dbReference type="GO" id="GO:0006260">
    <property type="term" value="P:DNA replication"/>
    <property type="evidence" value="ECO:0007669"/>
    <property type="project" value="UniProtKB-KW"/>
</dbReference>
<feature type="domain" description="Polymerase/histidinol phosphatase N-terminal" evidence="10">
    <location>
        <begin position="5"/>
        <end position="72"/>
    </location>
</feature>
<keyword evidence="5" id="KW-0235">DNA replication</keyword>
<comment type="subcellular location">
    <subcellularLocation>
        <location evidence="1">Cytoplasm</location>
    </subcellularLocation>
</comment>
<protein>
    <recommendedName>
        <fullName evidence="2">DNA-directed DNA polymerase</fullName>
        <ecNumber evidence="2">2.7.7.7</ecNumber>
    </recommendedName>
</protein>
<dbReference type="InterPro" id="IPR011708">
    <property type="entry name" value="DNA_pol3_alpha_NTPase_dom"/>
</dbReference>
<comment type="catalytic activity">
    <reaction evidence="8">
        <text>DNA(n) + a 2'-deoxyribonucleoside 5'-triphosphate = DNA(n+1) + diphosphate</text>
        <dbReference type="Rhea" id="RHEA:22508"/>
        <dbReference type="Rhea" id="RHEA-COMP:17339"/>
        <dbReference type="Rhea" id="RHEA-COMP:17340"/>
        <dbReference type="ChEBI" id="CHEBI:33019"/>
        <dbReference type="ChEBI" id="CHEBI:61560"/>
        <dbReference type="ChEBI" id="CHEBI:173112"/>
        <dbReference type="EC" id="2.7.7.7"/>
    </reaction>
</comment>
<keyword evidence="4 11" id="KW-0548">Nucleotidyltransferase</keyword>
<dbReference type="InterPro" id="IPR003141">
    <property type="entry name" value="Pol/His_phosphatase_N"/>
</dbReference>
<comment type="caution">
    <text evidence="11">The sequence shown here is derived from an EMBL/GenBank/DDBJ whole genome shotgun (WGS) entry which is preliminary data.</text>
</comment>
<dbReference type="InterPro" id="IPR040982">
    <property type="entry name" value="DNA_pol3_finger"/>
</dbReference>
<dbReference type="EC" id="2.7.7.7" evidence="2"/>
<evidence type="ECO:0000259" key="10">
    <source>
        <dbReference type="SMART" id="SM00481"/>
    </source>
</evidence>
<evidence type="ECO:0000256" key="9">
    <source>
        <dbReference type="SAM" id="Coils"/>
    </source>
</evidence>
<evidence type="ECO:0000313" key="12">
    <source>
        <dbReference type="Proteomes" id="UP000283700"/>
    </source>
</evidence>
<dbReference type="EMBL" id="QRQO01000003">
    <property type="protein sequence ID" value="RHN17185.1"/>
    <property type="molecule type" value="Genomic_DNA"/>
</dbReference>
<dbReference type="InterPro" id="IPR004365">
    <property type="entry name" value="NA-bd_OB_tRNA"/>
</dbReference>
<dbReference type="NCBIfam" id="TIGR00594">
    <property type="entry name" value="polc"/>
    <property type="match status" value="1"/>
</dbReference>
<dbReference type="Gene3D" id="3.20.20.140">
    <property type="entry name" value="Metal-dependent hydrolases"/>
    <property type="match status" value="2"/>
</dbReference>
<dbReference type="SUPFAM" id="SSF160975">
    <property type="entry name" value="AF1531-like"/>
    <property type="match status" value="1"/>
</dbReference>
<gene>
    <name evidence="11" type="primary">dnaE</name>
    <name evidence="11" type="ORF">DWZ29_01625</name>
</gene>
<dbReference type="SMART" id="SM00481">
    <property type="entry name" value="POLIIIAc"/>
    <property type="match status" value="1"/>
</dbReference>
<evidence type="ECO:0000256" key="5">
    <source>
        <dbReference type="ARBA" id="ARBA00022705"/>
    </source>
</evidence>
<dbReference type="Pfam" id="PF01336">
    <property type="entry name" value="tRNA_anti-codon"/>
    <property type="match status" value="1"/>
</dbReference>
<dbReference type="RefSeq" id="WP_118485517.1">
    <property type="nucleotide sequence ID" value="NZ_DBGCSG010000071.1"/>
</dbReference>
<evidence type="ECO:0000313" key="11">
    <source>
        <dbReference type="EMBL" id="RHN17185.1"/>
    </source>
</evidence>
<dbReference type="InterPro" id="IPR016195">
    <property type="entry name" value="Pol/histidinol_Pase-like"/>
</dbReference>